<evidence type="ECO:0000256" key="1">
    <source>
        <dbReference type="ARBA" id="ARBA00004370"/>
    </source>
</evidence>
<keyword evidence="3 5" id="KW-1133">Transmembrane helix</keyword>
<evidence type="ECO:0000256" key="2">
    <source>
        <dbReference type="ARBA" id="ARBA00022692"/>
    </source>
</evidence>
<proteinExistence type="predicted"/>
<dbReference type="Proteomes" id="UP001246372">
    <property type="component" value="Unassembled WGS sequence"/>
</dbReference>
<evidence type="ECO:0000256" key="4">
    <source>
        <dbReference type="ARBA" id="ARBA00023136"/>
    </source>
</evidence>
<evidence type="ECO:0000259" key="6">
    <source>
        <dbReference type="Pfam" id="PF04116"/>
    </source>
</evidence>
<keyword evidence="4 5" id="KW-0472">Membrane</keyword>
<evidence type="ECO:0000256" key="3">
    <source>
        <dbReference type="ARBA" id="ARBA00022989"/>
    </source>
</evidence>
<evidence type="ECO:0000313" key="7">
    <source>
        <dbReference type="EMBL" id="MDT8998289.1"/>
    </source>
</evidence>
<feature type="domain" description="Fatty acid hydroxylase" evidence="6">
    <location>
        <begin position="104"/>
        <end position="238"/>
    </location>
</feature>
<feature type="transmembrane region" description="Helical" evidence="5">
    <location>
        <begin position="20"/>
        <end position="39"/>
    </location>
</feature>
<gene>
    <name evidence="7" type="ORF">RQP53_03250</name>
</gene>
<dbReference type="InterPro" id="IPR050307">
    <property type="entry name" value="Sterol_Desaturase_Related"/>
</dbReference>
<keyword evidence="2 5" id="KW-0812">Transmembrane</keyword>
<dbReference type="Pfam" id="PF04116">
    <property type="entry name" value="FA_hydroxylase"/>
    <property type="match status" value="1"/>
</dbReference>
<reference evidence="7" key="1">
    <citation type="submission" date="2023-09" db="EMBL/GenBank/DDBJ databases">
        <title>Paucibacter sp. APW11 Genome sequencing and assembly.</title>
        <authorList>
            <person name="Kim I."/>
        </authorList>
    </citation>
    <scope>NUCLEOTIDE SEQUENCE</scope>
    <source>
        <strain evidence="7">APW11</strain>
    </source>
</reference>
<keyword evidence="8" id="KW-1185">Reference proteome</keyword>
<comment type="subcellular location">
    <subcellularLocation>
        <location evidence="1">Membrane</location>
    </subcellularLocation>
</comment>
<organism evidence="7 8">
    <name type="scientific">Roseateles aquae</name>
    <dbReference type="NCBI Taxonomy" id="3077235"/>
    <lineage>
        <taxon>Bacteria</taxon>
        <taxon>Pseudomonadati</taxon>
        <taxon>Pseudomonadota</taxon>
        <taxon>Betaproteobacteria</taxon>
        <taxon>Burkholderiales</taxon>
        <taxon>Sphaerotilaceae</taxon>
        <taxon>Roseateles</taxon>
    </lineage>
</organism>
<feature type="transmembrane region" description="Helical" evidence="5">
    <location>
        <begin position="60"/>
        <end position="82"/>
    </location>
</feature>
<evidence type="ECO:0000313" key="8">
    <source>
        <dbReference type="Proteomes" id="UP001246372"/>
    </source>
</evidence>
<dbReference type="PANTHER" id="PTHR11863">
    <property type="entry name" value="STEROL DESATURASE"/>
    <property type="match status" value="1"/>
</dbReference>
<name>A0ABU3P6T2_9BURK</name>
<dbReference type="InterPro" id="IPR006694">
    <property type="entry name" value="Fatty_acid_hydroxylase"/>
</dbReference>
<evidence type="ECO:0000256" key="5">
    <source>
        <dbReference type="SAM" id="Phobius"/>
    </source>
</evidence>
<comment type="caution">
    <text evidence="7">The sequence shown here is derived from an EMBL/GenBank/DDBJ whole genome shotgun (WGS) entry which is preliminary data.</text>
</comment>
<protein>
    <submittedName>
        <fullName evidence="7">Sterol desaturase family protein</fullName>
    </submittedName>
</protein>
<sequence>MLVGGNGLALLWAGHASPATLGPGLAALLMLAGLLALGVERLIPYRADVPGRPGEAVRDLVHAMVNEGLSASCVLLAPLLTAQLSLTWHGRPVWPLHWPLPLQWLCAVLIADAGITLMHVASHRLPLLWRLHAVHHSVQRFYCLNGLLKHPLHLLLEASVGLLPLLLLGLPQSMAMLLSFSIGLQLLMQHSNADMQLGPWRRWLSLAPLHRFHHLPWAGIGDVNFGLFTTLWDRLLGTAYDDPSRRFGPGDFGIGTEPNYPQDYLGQLRQPFIAASRAAAPVKVAPSADTAAGSR</sequence>
<feature type="transmembrane region" description="Helical" evidence="5">
    <location>
        <begin position="102"/>
        <end position="121"/>
    </location>
</feature>
<dbReference type="RefSeq" id="WP_315648598.1">
    <property type="nucleotide sequence ID" value="NZ_JAVXZY010000001.1"/>
</dbReference>
<dbReference type="EMBL" id="JAVXZY010000001">
    <property type="protein sequence ID" value="MDT8998289.1"/>
    <property type="molecule type" value="Genomic_DNA"/>
</dbReference>
<accession>A0ABU3P6T2</accession>